<dbReference type="InterPro" id="IPR006311">
    <property type="entry name" value="TAT_signal"/>
</dbReference>
<proteinExistence type="predicted"/>
<reference evidence="3" key="1">
    <citation type="submission" date="2022-05" db="EMBL/GenBank/DDBJ databases">
        <authorList>
            <person name="Park J.-S."/>
        </authorList>
    </citation>
    <scope>NUCLEOTIDE SEQUENCE</scope>
    <source>
        <strain evidence="3">2012CJ41-6</strain>
    </source>
</reference>
<comment type="caution">
    <text evidence="3">The sequence shown here is derived from an EMBL/GenBank/DDBJ whole genome shotgun (WGS) entry which is preliminary data.</text>
</comment>
<keyword evidence="1" id="KW-0732">Signal</keyword>
<sequence>MTPLSRRTFVIASAASLAAPALGAAPQPYLLDRSASKVGFIFTLAGNAQRGTMPVAAADIQIDAANLTASTVDVSVDAARARTGLFFATQAMKSPEVLDTGTYPTIRFVSKQVVLGDGGRLSDGAQLHGDLTLRGVTRPVSFAAFLYRKPGSAASDLAELSIQLRGQISRSAFGAAGYPDLVPDPIILDIRAVIRRSR</sequence>
<dbReference type="SUPFAM" id="SSF101874">
    <property type="entry name" value="YceI-like"/>
    <property type="match status" value="1"/>
</dbReference>
<keyword evidence="4" id="KW-1185">Reference proteome</keyword>
<name>A0ABT0Q247_9RHOB</name>
<accession>A0ABT0Q247</accession>
<dbReference type="Pfam" id="PF04264">
    <property type="entry name" value="YceI"/>
    <property type="match status" value="1"/>
</dbReference>
<evidence type="ECO:0000256" key="1">
    <source>
        <dbReference type="SAM" id="SignalP"/>
    </source>
</evidence>
<dbReference type="SMART" id="SM00867">
    <property type="entry name" value="YceI"/>
    <property type="match status" value="1"/>
</dbReference>
<gene>
    <name evidence="3" type="ORF">M3P21_10220</name>
</gene>
<dbReference type="InterPro" id="IPR036761">
    <property type="entry name" value="TTHA0802/YceI-like_sf"/>
</dbReference>
<feature type="signal peptide" evidence="1">
    <location>
        <begin position="1"/>
        <end position="24"/>
    </location>
</feature>
<organism evidence="3 4">
    <name type="scientific">Ruegeria spongiae</name>
    <dbReference type="NCBI Taxonomy" id="2942209"/>
    <lineage>
        <taxon>Bacteria</taxon>
        <taxon>Pseudomonadati</taxon>
        <taxon>Pseudomonadota</taxon>
        <taxon>Alphaproteobacteria</taxon>
        <taxon>Rhodobacterales</taxon>
        <taxon>Roseobacteraceae</taxon>
        <taxon>Ruegeria</taxon>
    </lineage>
</organism>
<dbReference type="Proteomes" id="UP001203880">
    <property type="component" value="Unassembled WGS sequence"/>
</dbReference>
<evidence type="ECO:0000313" key="4">
    <source>
        <dbReference type="Proteomes" id="UP001203880"/>
    </source>
</evidence>
<dbReference type="InterPro" id="IPR007372">
    <property type="entry name" value="Lipid/polyisoprenoid-bd_YceI"/>
</dbReference>
<evidence type="ECO:0000313" key="3">
    <source>
        <dbReference type="EMBL" id="MCL6283905.1"/>
    </source>
</evidence>
<feature type="chain" id="PRO_5047214528" evidence="1">
    <location>
        <begin position="25"/>
        <end position="198"/>
    </location>
</feature>
<dbReference type="EMBL" id="JAMFMB010000011">
    <property type="protein sequence ID" value="MCL6283905.1"/>
    <property type="molecule type" value="Genomic_DNA"/>
</dbReference>
<dbReference type="PANTHER" id="PTHR34406">
    <property type="entry name" value="PROTEIN YCEI"/>
    <property type="match status" value="1"/>
</dbReference>
<evidence type="ECO:0000259" key="2">
    <source>
        <dbReference type="SMART" id="SM00867"/>
    </source>
</evidence>
<protein>
    <submittedName>
        <fullName evidence="3">YceI family protein</fullName>
    </submittedName>
</protein>
<dbReference type="Gene3D" id="2.40.128.110">
    <property type="entry name" value="Lipid/polyisoprenoid-binding, YceI-like"/>
    <property type="match status" value="1"/>
</dbReference>
<dbReference type="PROSITE" id="PS51318">
    <property type="entry name" value="TAT"/>
    <property type="match status" value="1"/>
</dbReference>
<dbReference type="PANTHER" id="PTHR34406:SF1">
    <property type="entry name" value="PROTEIN YCEI"/>
    <property type="match status" value="1"/>
</dbReference>
<dbReference type="RefSeq" id="WP_249709817.1">
    <property type="nucleotide sequence ID" value="NZ_JAMFMB010000011.1"/>
</dbReference>
<feature type="domain" description="Lipid/polyisoprenoid-binding YceI-like" evidence="2">
    <location>
        <begin position="28"/>
        <end position="193"/>
    </location>
</feature>